<dbReference type="InterPro" id="IPR001849">
    <property type="entry name" value="PH_domain"/>
</dbReference>
<proteinExistence type="predicted"/>
<dbReference type="PaxDb" id="284590-Q6CJV0"/>
<dbReference type="HOGENOM" id="CLU_425916_0_0_1"/>
<dbReference type="InParanoid" id="Q6CJV0"/>
<organism evidence="2 3">
    <name type="scientific">Kluyveromyces lactis (strain ATCC 8585 / CBS 2359 / DSM 70799 / NBRC 1267 / NRRL Y-1140 / WM37)</name>
    <name type="common">Yeast</name>
    <name type="synonym">Candida sphaerica</name>
    <dbReference type="NCBI Taxonomy" id="284590"/>
    <lineage>
        <taxon>Eukaryota</taxon>
        <taxon>Fungi</taxon>
        <taxon>Dikarya</taxon>
        <taxon>Ascomycota</taxon>
        <taxon>Saccharomycotina</taxon>
        <taxon>Saccharomycetes</taxon>
        <taxon>Saccharomycetales</taxon>
        <taxon>Saccharomycetaceae</taxon>
        <taxon>Kluyveromyces</taxon>
    </lineage>
</organism>
<accession>Q6CJV0</accession>
<evidence type="ECO:0000259" key="1">
    <source>
        <dbReference type="Pfam" id="PF16457"/>
    </source>
</evidence>
<dbReference type="FunCoup" id="Q6CJV0">
    <property type="interactions" value="16"/>
</dbReference>
<protein>
    <submittedName>
        <fullName evidence="2">KLLA0F15774p</fullName>
    </submittedName>
</protein>
<evidence type="ECO:0000313" key="2">
    <source>
        <dbReference type="EMBL" id="CAG98497.1"/>
    </source>
</evidence>
<feature type="domain" description="PH" evidence="1">
    <location>
        <begin position="443"/>
        <end position="588"/>
    </location>
</feature>
<gene>
    <name evidence="2" type="ORF">KLLA0_F15774g</name>
</gene>
<dbReference type="Pfam" id="PF16457">
    <property type="entry name" value="PH_12"/>
    <property type="match status" value="1"/>
</dbReference>
<keyword evidence="3" id="KW-1185">Reference proteome</keyword>
<evidence type="ECO:0000313" key="3">
    <source>
        <dbReference type="Proteomes" id="UP000000598"/>
    </source>
</evidence>
<sequence length="657" mass="76199">METIIHDMENHKVQNDHGVMLEQDTAEKYLDVIIASAFSQSETDEALLLTGLGHLSELAATDLWKPRITDELISRLYGLIISTQSKDLITLHASLSVLTLLSENLVLHPPSSQISLTVLCSVLHSGPDLLEQFVCLLKTYENNPTTGQEIIKYLCLHVECILQWVSEGDKTAVTFVARTNMMLEDVGVLNELSCLLYAHEHNKDLVGSIEQFLVQLKRLKGAVKDLPNNEYDLEATDVVKELIHKLFDVYEITQERFMKSNEEYTDLDGLTVLQLLNIRFILRQNDLTFKKAYTEQLMFEEYPLPLLKTVARLSVIVWDYFEMSNLKLGSKVHKMHFIFFTKEIIAVLLGTMVTLWDKSRSETEEDFESLLELIKILIHKADKICRTKHDSFVETFVEVCETFTYEDLRQLQVAEWREKQFNDWAEDISSFDEILQNQVQEFVRYQRLLLMQKGTWVYSENPIEAKDKLPKVSFIALSDNQMNLLIKEFKHKVEKTPTVEDNEIVTIDHSAMVNNKTTVIPLKNIINIQSRQIELDRKLPEGVRLINILQNTIYREVTTFDRNGKILSAFYLESTESFYTWLDGLQLLSQSKHAKLSPETEKQIDTLIKLRRNVQLAALDDKFRDDESLESFSEEETDDFYYNPETLKQLSMGIYYE</sequence>
<dbReference type="KEGG" id="kla:KLLA0_F15774g"/>
<name>Q6CJV0_KLULA</name>
<dbReference type="eggNOG" id="ENOG502R0G6">
    <property type="taxonomic scope" value="Eukaryota"/>
</dbReference>
<dbReference type="OMA" id="CYHTLIS"/>
<dbReference type="Proteomes" id="UP000000598">
    <property type="component" value="Chromosome F"/>
</dbReference>
<dbReference type="EMBL" id="CR382126">
    <property type="protein sequence ID" value="CAG98497.1"/>
    <property type="molecule type" value="Genomic_DNA"/>
</dbReference>
<reference evidence="2 3" key="1">
    <citation type="journal article" date="2004" name="Nature">
        <title>Genome evolution in yeasts.</title>
        <authorList>
            <consortium name="Genolevures"/>
            <person name="Dujon B."/>
            <person name="Sherman D."/>
            <person name="Fischer G."/>
            <person name="Durrens P."/>
            <person name="Casaregola S."/>
            <person name="Lafontaine I."/>
            <person name="de Montigny J."/>
            <person name="Marck C."/>
            <person name="Neuveglise C."/>
            <person name="Talla E."/>
            <person name="Goffard N."/>
            <person name="Frangeul L."/>
            <person name="Aigle M."/>
            <person name="Anthouard V."/>
            <person name="Babour A."/>
            <person name="Barbe V."/>
            <person name="Barnay S."/>
            <person name="Blanchin S."/>
            <person name="Beckerich J.M."/>
            <person name="Beyne E."/>
            <person name="Bleykasten C."/>
            <person name="Boisrame A."/>
            <person name="Boyer J."/>
            <person name="Cattolico L."/>
            <person name="Confanioleri F."/>
            <person name="de Daruvar A."/>
            <person name="Despons L."/>
            <person name="Fabre E."/>
            <person name="Fairhead C."/>
            <person name="Ferry-Dumazet H."/>
            <person name="Groppi A."/>
            <person name="Hantraye F."/>
            <person name="Hennequin C."/>
            <person name="Jauniaux N."/>
            <person name="Joyet P."/>
            <person name="Kachouri R."/>
            <person name="Kerrest A."/>
            <person name="Koszul R."/>
            <person name="Lemaire M."/>
            <person name="Lesur I."/>
            <person name="Ma L."/>
            <person name="Muller H."/>
            <person name="Nicaud J.M."/>
            <person name="Nikolski M."/>
            <person name="Oztas S."/>
            <person name="Ozier-Kalogeropoulos O."/>
            <person name="Pellenz S."/>
            <person name="Potier S."/>
            <person name="Richard G.F."/>
            <person name="Straub M.L."/>
            <person name="Suleau A."/>
            <person name="Swennene D."/>
            <person name="Tekaia F."/>
            <person name="Wesolowski-Louvel M."/>
            <person name="Westhof E."/>
            <person name="Wirth B."/>
            <person name="Zeniou-Meyer M."/>
            <person name="Zivanovic I."/>
            <person name="Bolotin-Fukuhara M."/>
            <person name="Thierry A."/>
            <person name="Bouchier C."/>
            <person name="Caudron B."/>
            <person name="Scarpelli C."/>
            <person name="Gaillardin C."/>
            <person name="Weissenbach J."/>
            <person name="Wincker P."/>
            <person name="Souciet J.L."/>
        </authorList>
    </citation>
    <scope>NUCLEOTIDE SEQUENCE [LARGE SCALE GENOMIC DNA]</scope>
    <source>
        <strain evidence="3">ATCC 8585 / CBS 2359 / DSM 70799 / NBRC 1267 / NRRL Y-1140 / WM37</strain>
    </source>
</reference>
<dbReference type="AlphaFoldDB" id="Q6CJV0"/>